<accession>A0A1T1ANV2</accession>
<dbReference type="PANTHER" id="PTHR30349">
    <property type="entry name" value="PHAGE INTEGRASE-RELATED"/>
    <property type="match status" value="1"/>
</dbReference>
<keyword evidence="8" id="KW-1185">Reference proteome</keyword>
<keyword evidence="4" id="KW-0233">DNA recombination</keyword>
<dbReference type="AlphaFoldDB" id="A0A1T1ANV2"/>
<reference evidence="7 8" key="1">
    <citation type="submission" date="2017-01" db="EMBL/GenBank/DDBJ databases">
        <title>Genome sequencing of Rhodoferax fermentans JCM 7819.</title>
        <authorList>
            <person name="Kim Y.J."/>
            <person name="Farh M.E.-A."/>
            <person name="Yang D.-C."/>
        </authorList>
    </citation>
    <scope>NUCLEOTIDE SEQUENCE [LARGE SCALE GENOMIC DNA]</scope>
    <source>
        <strain evidence="7 8">JCM 7819</strain>
    </source>
</reference>
<evidence type="ECO:0000259" key="6">
    <source>
        <dbReference type="PROSITE" id="PS51898"/>
    </source>
</evidence>
<organism evidence="7 8">
    <name type="scientific">Rhodoferax fermentans</name>
    <dbReference type="NCBI Taxonomy" id="28066"/>
    <lineage>
        <taxon>Bacteria</taxon>
        <taxon>Pseudomonadati</taxon>
        <taxon>Pseudomonadota</taxon>
        <taxon>Betaproteobacteria</taxon>
        <taxon>Burkholderiales</taxon>
        <taxon>Comamonadaceae</taxon>
        <taxon>Rhodoferax</taxon>
    </lineage>
</organism>
<gene>
    <name evidence="7" type="ORF">RF819_02625</name>
</gene>
<evidence type="ECO:0000256" key="4">
    <source>
        <dbReference type="ARBA" id="ARBA00023172"/>
    </source>
</evidence>
<dbReference type="InterPro" id="IPR010998">
    <property type="entry name" value="Integrase_recombinase_N"/>
</dbReference>
<dbReference type="InterPro" id="IPR046668">
    <property type="entry name" value="DUF6538"/>
</dbReference>
<keyword evidence="3" id="KW-0238">DNA-binding</keyword>
<dbReference type="InterPro" id="IPR050090">
    <property type="entry name" value="Tyrosine_recombinase_XerCD"/>
</dbReference>
<dbReference type="PROSITE" id="PS51898">
    <property type="entry name" value="TYR_RECOMBINASE"/>
    <property type="match status" value="1"/>
</dbReference>
<dbReference type="InterPro" id="IPR002104">
    <property type="entry name" value="Integrase_catalytic"/>
</dbReference>
<evidence type="ECO:0000256" key="2">
    <source>
        <dbReference type="ARBA" id="ARBA00022908"/>
    </source>
</evidence>
<evidence type="ECO:0000313" key="7">
    <source>
        <dbReference type="EMBL" id="OOV05744.1"/>
    </source>
</evidence>
<dbReference type="GO" id="GO:0006310">
    <property type="term" value="P:DNA recombination"/>
    <property type="evidence" value="ECO:0007669"/>
    <property type="project" value="UniProtKB-KW"/>
</dbReference>
<evidence type="ECO:0000256" key="1">
    <source>
        <dbReference type="ARBA" id="ARBA00008857"/>
    </source>
</evidence>
<name>A0A1T1ANV2_RHOFE</name>
<dbReference type="InterPro" id="IPR013762">
    <property type="entry name" value="Integrase-like_cat_sf"/>
</dbReference>
<feature type="domain" description="Tyr recombinase" evidence="6">
    <location>
        <begin position="330"/>
        <end position="572"/>
    </location>
</feature>
<evidence type="ECO:0000313" key="8">
    <source>
        <dbReference type="Proteomes" id="UP000190750"/>
    </source>
</evidence>
<dbReference type="GO" id="GO:0003677">
    <property type="term" value="F:DNA binding"/>
    <property type="evidence" value="ECO:0007669"/>
    <property type="project" value="UniProtKB-KW"/>
</dbReference>
<dbReference type="STRING" id="28066.RF819_02625"/>
<dbReference type="OrthoDB" id="9784724at2"/>
<comment type="caution">
    <text evidence="7">The sequence shown here is derived from an EMBL/GenBank/DDBJ whole genome shotgun (WGS) entry which is preliminary data.</text>
</comment>
<protein>
    <recommendedName>
        <fullName evidence="6">Tyr recombinase domain-containing protein</fullName>
    </recommendedName>
</protein>
<sequence length="608" mass="69365">MKQISPNLYSRGKFGSIYLRLRIPKDILSAYPPKKTHEVVCLGTCDLRIANDLKDIARTRIKAEFEQHRKDLKKKRDERSVKRFDKMSDEMLKSLADYWVHQVLATDEHYREHDSEEEFEEKGFNMTEQRAELGRMLAMRRSDKILPAMHSFIHLCGLEVEMSPEESKRAGGVFLTAVCTALDFQLQRQRGDVVQTDKVAPETLAPRDLVEAQAAVEAKKISWDAAFVVWRDYVPGRPKSTAIATQTPYLEVKRLGAEHGIQCPEEVTPDLMRLFVDQMAARGLAVVTLNERLAKVKALFKVLKGKGIMSHNPAADTLGLKENSFVKRRDKRQPFDQDDLTNIFSSCVFNEQQLRSQGQSKEASYWIPILMYYTGARTEEIAGLALSDVVQDPKYGWYMNLIDRPSEDDDLFDDEENVISKEKPKSKPTHKSKPTQGDETQSHSRLLKNGDSIRRVPVAPELMQLGLLRYIEHVRRSGQQSLFPSLTHDWHDKLSGAFSKFFGRYKRDMLGINNPKKVLYSFRHTMKDAMTRANVDAMYLQRVLGHASGLGTVTDGYGIEDVPLDVLTTEFAKIKFYPIPAQPWLPGKGNVRYPRKAKKAKKAEKAQG</sequence>
<dbReference type="Proteomes" id="UP000190750">
    <property type="component" value="Unassembled WGS sequence"/>
</dbReference>
<dbReference type="InterPro" id="IPR011010">
    <property type="entry name" value="DNA_brk_join_enz"/>
</dbReference>
<dbReference type="GO" id="GO:0015074">
    <property type="term" value="P:DNA integration"/>
    <property type="evidence" value="ECO:0007669"/>
    <property type="project" value="UniProtKB-KW"/>
</dbReference>
<evidence type="ECO:0000256" key="5">
    <source>
        <dbReference type="SAM" id="MobiDB-lite"/>
    </source>
</evidence>
<proteinExistence type="inferred from homology"/>
<feature type="region of interest" description="Disordered" evidence="5">
    <location>
        <begin position="418"/>
        <end position="450"/>
    </location>
</feature>
<dbReference type="SUPFAM" id="SSF56349">
    <property type="entry name" value="DNA breaking-rejoining enzymes"/>
    <property type="match status" value="1"/>
</dbReference>
<dbReference type="EMBL" id="MTJN01000002">
    <property type="protein sequence ID" value="OOV05744.1"/>
    <property type="molecule type" value="Genomic_DNA"/>
</dbReference>
<comment type="similarity">
    <text evidence="1">Belongs to the 'phage' integrase family.</text>
</comment>
<dbReference type="Pfam" id="PF20172">
    <property type="entry name" value="DUF6538"/>
    <property type="match status" value="1"/>
</dbReference>
<dbReference type="Gene3D" id="1.10.150.130">
    <property type="match status" value="1"/>
</dbReference>
<dbReference type="Gene3D" id="1.10.443.10">
    <property type="entry name" value="Intergrase catalytic core"/>
    <property type="match status" value="1"/>
</dbReference>
<dbReference type="PANTHER" id="PTHR30349:SF41">
    <property type="entry name" value="INTEGRASE_RECOMBINASE PROTEIN MJ0367-RELATED"/>
    <property type="match status" value="1"/>
</dbReference>
<keyword evidence="2" id="KW-0229">DNA integration</keyword>
<dbReference type="RefSeq" id="WP_078363526.1">
    <property type="nucleotide sequence ID" value="NZ_MTJN01000002.1"/>
</dbReference>
<evidence type="ECO:0000256" key="3">
    <source>
        <dbReference type="ARBA" id="ARBA00023125"/>
    </source>
</evidence>